<dbReference type="Gene3D" id="3.40.710.10">
    <property type="entry name" value="DD-peptidase/beta-lactamase superfamily"/>
    <property type="match status" value="1"/>
</dbReference>
<feature type="compositionally biased region" description="Basic residues" evidence="14">
    <location>
        <begin position="9"/>
        <end position="23"/>
    </location>
</feature>
<organism evidence="17">
    <name type="scientific">Halalkalibacterium halodurans</name>
    <name type="common">Bacillus halodurans</name>
    <dbReference type="NCBI Taxonomy" id="86665"/>
    <lineage>
        <taxon>Bacteria</taxon>
        <taxon>Bacillati</taxon>
        <taxon>Bacillota</taxon>
        <taxon>Bacilli</taxon>
        <taxon>Bacillales</taxon>
        <taxon>Bacillaceae</taxon>
        <taxon>Halalkalibacterium (ex Joshi et al. 2022)</taxon>
    </lineage>
</organism>
<feature type="domain" description="Fibronectin type-III" evidence="16">
    <location>
        <begin position="702"/>
        <end position="793"/>
    </location>
</feature>
<dbReference type="InterPro" id="IPR003961">
    <property type="entry name" value="FN3_dom"/>
</dbReference>
<keyword evidence="6" id="KW-0808">Transferase</keyword>
<keyword evidence="11" id="KW-0961">Cell wall biogenesis/degradation</keyword>
<keyword evidence="8" id="KW-0133">Cell shape</keyword>
<dbReference type="Gene3D" id="2.60.40.10">
    <property type="entry name" value="Immunoglobulins"/>
    <property type="match status" value="1"/>
</dbReference>
<dbReference type="SUPFAM" id="SSF49265">
    <property type="entry name" value="Fibronectin type III"/>
    <property type="match status" value="1"/>
</dbReference>
<accession>A0A0M0KKF9</accession>
<keyword evidence="5" id="KW-0328">Glycosyltransferase</keyword>
<feature type="compositionally biased region" description="Low complexity" evidence="14">
    <location>
        <begin position="774"/>
        <end position="785"/>
    </location>
</feature>
<evidence type="ECO:0000256" key="6">
    <source>
        <dbReference type="ARBA" id="ARBA00022679"/>
    </source>
</evidence>
<dbReference type="GO" id="GO:0006508">
    <property type="term" value="P:proteolysis"/>
    <property type="evidence" value="ECO:0007669"/>
    <property type="project" value="UniProtKB-KW"/>
</dbReference>
<evidence type="ECO:0000256" key="14">
    <source>
        <dbReference type="SAM" id="MobiDB-lite"/>
    </source>
</evidence>
<dbReference type="SMART" id="SM00060">
    <property type="entry name" value="FN3"/>
    <property type="match status" value="1"/>
</dbReference>
<dbReference type="InterPro" id="IPR036116">
    <property type="entry name" value="FN3_sf"/>
</dbReference>
<dbReference type="PANTHER" id="PTHR32282">
    <property type="entry name" value="BINDING PROTEIN TRANSPEPTIDASE, PUTATIVE-RELATED"/>
    <property type="match status" value="1"/>
</dbReference>
<dbReference type="InterPro" id="IPR012338">
    <property type="entry name" value="Beta-lactam/transpept-like"/>
</dbReference>
<feature type="compositionally biased region" description="Low complexity" evidence="14">
    <location>
        <begin position="845"/>
        <end position="854"/>
    </location>
</feature>
<keyword evidence="7" id="KW-0378">Hydrolase</keyword>
<proteinExistence type="inferred from homology"/>
<evidence type="ECO:0000256" key="9">
    <source>
        <dbReference type="ARBA" id="ARBA00022984"/>
    </source>
</evidence>
<keyword evidence="3" id="KW-0121">Carboxypeptidase</keyword>
<comment type="similarity">
    <text evidence="2">In the N-terminal section; belongs to the glycosyltransferase 51 family.</text>
</comment>
<dbReference type="SUPFAM" id="SSF53955">
    <property type="entry name" value="Lysozyme-like"/>
    <property type="match status" value="1"/>
</dbReference>
<sequence>MSNEANTRQGRRQAKKKKNDRRKPKRGILKKLFIAFILLFGAIMLAGGITVFAIIAQSPEIDPEKLQFPQGAQIFDQSDEFVSQLDTSERRIQVNYQDIPEELEEAFISVEDVRFRDHFGIDLRRIGGAIAANITSGFGAEGASTITQQLVKNVFLTNEKALTRKIQEQYLAVKLEQQYSKNQILEMYLNQIYLGQGVYGVEQASQYYFGKSITDDSFSLADAALLAAIPRRPSFYDPVVNPENAESRRNLVISMMADQGKITAEEAEAARSIPIAEQLNVQERESYPFEAFYNQVHKEVEEMEGISVNDLYNAGLKIYTTLDTEAQQHVEKVLQTDEFIQTYPNKEDFQAGITLVDTQTGEIKAIGSGRENTNVQRGFNYATDIKRQPGSTIKPILDYGPVIEYLQWSTGRIIKDEPHQYSNGVEFKNFDGAYKGNMTMRQALAESRNVPAIKALQEVGVERAAEFAESIGVEIDQKPMHESYGLGGFNTGVSTLDMAGAYAAFGNGGKYIEPHTVRKIEFPDGRVIDTTPESTQAMSDYTAYMISDMLKTAVESGTGTVASIPGLPLAGKTGTTNFDREIQQKYGLPSGAVPDRWFAGYTTRYTAAVWTGFTEFGEENYLLSQEEQRIAMQIFKAVMEEVSSKVETPDFEMPNSVVRIGIEKSTGLLPSSHTPQSEIVYELFVRGTEPTRVSEQFDRLSGPSNLTANYNEATGQIIGSWEYDASKLDEVSFRLEMAVGDGGFNTIDTTKDMQFIVDDVTPGTTYRFRVTAVSDSDSNVTSNSAEVKVTVPGGEEEEPDEEEMTEPDEEEQQDGNEEEDPDQGNDQNNGNEGNNNGNGNGNGNGNNNRPGNDGRPNDNDDDNEDDETDPPATNPPNDEQQDGETE</sequence>
<evidence type="ECO:0000256" key="13">
    <source>
        <dbReference type="ARBA" id="ARBA00049902"/>
    </source>
</evidence>
<evidence type="ECO:0000256" key="5">
    <source>
        <dbReference type="ARBA" id="ARBA00022676"/>
    </source>
</evidence>
<dbReference type="Pfam" id="PF00905">
    <property type="entry name" value="Transpeptidase"/>
    <property type="match status" value="1"/>
</dbReference>
<dbReference type="FunFam" id="1.10.3810.10:FF:000001">
    <property type="entry name" value="Penicillin-binding protein 1A"/>
    <property type="match status" value="1"/>
</dbReference>
<evidence type="ECO:0000259" key="16">
    <source>
        <dbReference type="PROSITE" id="PS50853"/>
    </source>
</evidence>
<dbReference type="InterPro" id="IPR013783">
    <property type="entry name" value="Ig-like_fold"/>
</dbReference>
<evidence type="ECO:0000256" key="12">
    <source>
        <dbReference type="ARBA" id="ARBA00034000"/>
    </source>
</evidence>
<comment type="similarity">
    <text evidence="1">In the C-terminal section; belongs to the transpeptidase family.</text>
</comment>
<keyword evidence="15" id="KW-0472">Membrane</keyword>
<dbReference type="EMBL" id="LILD01000001">
    <property type="protein sequence ID" value="KOO39309.1"/>
    <property type="molecule type" value="Genomic_DNA"/>
</dbReference>
<feature type="compositionally biased region" description="Low complexity" evidence="14">
    <location>
        <begin position="824"/>
        <end position="835"/>
    </location>
</feature>
<dbReference type="GO" id="GO:0008955">
    <property type="term" value="F:peptidoglycan glycosyltransferase activity"/>
    <property type="evidence" value="ECO:0007669"/>
    <property type="project" value="UniProtKB-EC"/>
</dbReference>
<evidence type="ECO:0000256" key="8">
    <source>
        <dbReference type="ARBA" id="ARBA00022960"/>
    </source>
</evidence>
<evidence type="ECO:0000256" key="1">
    <source>
        <dbReference type="ARBA" id="ARBA00007090"/>
    </source>
</evidence>
<reference evidence="17" key="1">
    <citation type="submission" date="2015-08" db="EMBL/GenBank/DDBJ databases">
        <title>Complete DNA Sequence of Pseudomonas syringae pv. actinidiae, the Causal Agent of Kiwifruit Canker Disease.</title>
        <authorList>
            <person name="Rikkerink E.H.A."/>
            <person name="Fineran P.C."/>
        </authorList>
    </citation>
    <scope>NUCLEOTIDE SEQUENCE</scope>
    <source>
        <strain evidence="17">DSM 13666</strain>
    </source>
</reference>
<feature type="transmembrane region" description="Helical" evidence="15">
    <location>
        <begin position="32"/>
        <end position="56"/>
    </location>
</feature>
<evidence type="ECO:0000256" key="3">
    <source>
        <dbReference type="ARBA" id="ARBA00022645"/>
    </source>
</evidence>
<evidence type="ECO:0000256" key="2">
    <source>
        <dbReference type="ARBA" id="ARBA00007739"/>
    </source>
</evidence>
<dbReference type="PANTHER" id="PTHR32282:SF29">
    <property type="entry name" value="PENICILLIN-BINDING PROTEIN 1A"/>
    <property type="match status" value="1"/>
</dbReference>
<keyword evidence="9" id="KW-0573">Peptidoglycan synthesis</keyword>
<name>A0A0M0KKF9_ALKHA</name>
<protein>
    <submittedName>
        <fullName evidence="17">Penicillin-binding protein</fullName>
    </submittedName>
</protein>
<comment type="caution">
    <text evidence="17">The sequence shown here is derived from an EMBL/GenBank/DDBJ whole genome shotgun (WGS) entry which is preliminary data.</text>
</comment>
<evidence type="ECO:0000256" key="11">
    <source>
        <dbReference type="ARBA" id="ARBA00023316"/>
    </source>
</evidence>
<dbReference type="InterPro" id="IPR001460">
    <property type="entry name" value="PCN-bd_Tpept"/>
</dbReference>
<evidence type="ECO:0000313" key="17">
    <source>
        <dbReference type="EMBL" id="KOO39309.1"/>
    </source>
</evidence>
<dbReference type="InterPro" id="IPR050396">
    <property type="entry name" value="Glycosyltr_51/Transpeptidase"/>
</dbReference>
<feature type="compositionally biased region" description="Acidic residues" evidence="14">
    <location>
        <begin position="794"/>
        <end position="823"/>
    </location>
</feature>
<dbReference type="GO" id="GO:0008658">
    <property type="term" value="F:penicillin binding"/>
    <property type="evidence" value="ECO:0007669"/>
    <property type="project" value="InterPro"/>
</dbReference>
<dbReference type="GO" id="GO:0030288">
    <property type="term" value="C:outer membrane-bounded periplasmic space"/>
    <property type="evidence" value="ECO:0007669"/>
    <property type="project" value="TreeGrafter"/>
</dbReference>
<dbReference type="GO" id="GO:0009252">
    <property type="term" value="P:peptidoglycan biosynthetic process"/>
    <property type="evidence" value="ECO:0007669"/>
    <property type="project" value="UniProtKB-KW"/>
</dbReference>
<dbReference type="CDD" id="cd00063">
    <property type="entry name" value="FN3"/>
    <property type="match status" value="1"/>
</dbReference>
<gene>
    <name evidence="17" type="ORF">AMD02_10995</name>
</gene>
<dbReference type="RefSeq" id="WP_053431332.1">
    <property type="nucleotide sequence ID" value="NZ_JARMVM010000088.1"/>
</dbReference>
<dbReference type="Gene3D" id="1.10.3810.10">
    <property type="entry name" value="Biosynthetic peptidoglycan transglycosylase-like"/>
    <property type="match status" value="1"/>
</dbReference>
<feature type="compositionally biased region" description="Acidic residues" evidence="14">
    <location>
        <begin position="859"/>
        <end position="869"/>
    </location>
</feature>
<dbReference type="NCBIfam" id="TIGR02074">
    <property type="entry name" value="PBP_1a_fam"/>
    <property type="match status" value="1"/>
</dbReference>
<feature type="region of interest" description="Disordered" evidence="14">
    <location>
        <begin position="1"/>
        <end position="23"/>
    </location>
</feature>
<dbReference type="PROSITE" id="PS50853">
    <property type="entry name" value="FN3"/>
    <property type="match status" value="1"/>
</dbReference>
<keyword evidence="10" id="KW-0511">Multifunctional enzyme</keyword>
<dbReference type="GO" id="GO:0009002">
    <property type="term" value="F:serine-type D-Ala-D-Ala carboxypeptidase activity"/>
    <property type="evidence" value="ECO:0007669"/>
    <property type="project" value="UniProtKB-EC"/>
</dbReference>
<comment type="catalytic activity">
    <reaction evidence="12">
        <text>Preferential cleavage: (Ac)2-L-Lys-D-Ala-|-D-Ala. Also transpeptidation of peptidyl-alanyl moieties that are N-acyl substituents of D-alanine.</text>
        <dbReference type="EC" id="3.4.16.4"/>
    </reaction>
</comment>
<keyword evidence="15" id="KW-1133">Transmembrane helix</keyword>
<evidence type="ECO:0000256" key="4">
    <source>
        <dbReference type="ARBA" id="ARBA00022670"/>
    </source>
</evidence>
<dbReference type="InterPro" id="IPR001264">
    <property type="entry name" value="Glyco_trans_51"/>
</dbReference>
<evidence type="ECO:0000256" key="10">
    <source>
        <dbReference type="ARBA" id="ARBA00023268"/>
    </source>
</evidence>
<feature type="region of interest" description="Disordered" evidence="14">
    <location>
        <begin position="774"/>
        <end position="886"/>
    </location>
</feature>
<dbReference type="PATRIC" id="fig|136160.3.peg.2602"/>
<dbReference type="InterPro" id="IPR023346">
    <property type="entry name" value="Lysozyme-like_dom_sf"/>
</dbReference>
<dbReference type="GO" id="GO:0008360">
    <property type="term" value="P:regulation of cell shape"/>
    <property type="evidence" value="ECO:0007669"/>
    <property type="project" value="UniProtKB-KW"/>
</dbReference>
<keyword evidence="15" id="KW-0812">Transmembrane</keyword>
<dbReference type="GO" id="GO:0071555">
    <property type="term" value="P:cell wall organization"/>
    <property type="evidence" value="ECO:0007669"/>
    <property type="project" value="UniProtKB-KW"/>
</dbReference>
<evidence type="ECO:0000256" key="7">
    <source>
        <dbReference type="ARBA" id="ARBA00022801"/>
    </source>
</evidence>
<evidence type="ECO:0000256" key="15">
    <source>
        <dbReference type="SAM" id="Phobius"/>
    </source>
</evidence>
<dbReference type="AlphaFoldDB" id="A0A0M0KKF9"/>
<keyword evidence="4" id="KW-0645">Protease</keyword>
<dbReference type="SUPFAM" id="SSF56601">
    <property type="entry name" value="beta-lactamase/transpeptidase-like"/>
    <property type="match status" value="1"/>
</dbReference>
<comment type="catalytic activity">
    <reaction evidence="13">
        <text>[GlcNAc-(1-&gt;4)-Mur2Ac(oyl-L-Ala-gamma-D-Glu-L-Lys-D-Ala-D-Ala)](n)-di-trans,octa-cis-undecaprenyl diphosphate + beta-D-GlcNAc-(1-&gt;4)-Mur2Ac(oyl-L-Ala-gamma-D-Glu-L-Lys-D-Ala-D-Ala)-di-trans,octa-cis-undecaprenyl diphosphate = [GlcNAc-(1-&gt;4)-Mur2Ac(oyl-L-Ala-gamma-D-Glu-L-Lys-D-Ala-D-Ala)](n+1)-di-trans,octa-cis-undecaprenyl diphosphate + di-trans,octa-cis-undecaprenyl diphosphate + H(+)</text>
        <dbReference type="Rhea" id="RHEA:23708"/>
        <dbReference type="Rhea" id="RHEA-COMP:9602"/>
        <dbReference type="Rhea" id="RHEA-COMP:9603"/>
        <dbReference type="ChEBI" id="CHEBI:15378"/>
        <dbReference type="ChEBI" id="CHEBI:58405"/>
        <dbReference type="ChEBI" id="CHEBI:60033"/>
        <dbReference type="ChEBI" id="CHEBI:78435"/>
        <dbReference type="EC" id="2.4.99.28"/>
    </reaction>
</comment>
<dbReference type="InterPro" id="IPR036950">
    <property type="entry name" value="PBP_transglycosylase"/>
</dbReference>
<dbReference type="Pfam" id="PF00912">
    <property type="entry name" value="Transgly"/>
    <property type="match status" value="1"/>
</dbReference>